<comment type="caution">
    <text evidence="2">The sequence shown here is derived from an EMBL/GenBank/DDBJ whole genome shotgun (WGS) entry which is preliminary data.</text>
</comment>
<feature type="non-terminal residue" evidence="2">
    <location>
        <position position="1"/>
    </location>
</feature>
<dbReference type="AlphaFoldDB" id="A0AAD7R2I4"/>
<protein>
    <submittedName>
        <fullName evidence="2">Uncharacterized protein</fullName>
    </submittedName>
</protein>
<reference evidence="2" key="1">
    <citation type="journal article" date="2023" name="Science">
        <title>Genome structures resolve the early diversification of teleost fishes.</title>
        <authorList>
            <person name="Parey E."/>
            <person name="Louis A."/>
            <person name="Montfort J."/>
            <person name="Bouchez O."/>
            <person name="Roques C."/>
            <person name="Iampietro C."/>
            <person name="Lluch J."/>
            <person name="Castinel A."/>
            <person name="Donnadieu C."/>
            <person name="Desvignes T."/>
            <person name="Floi Bucao C."/>
            <person name="Jouanno E."/>
            <person name="Wen M."/>
            <person name="Mejri S."/>
            <person name="Dirks R."/>
            <person name="Jansen H."/>
            <person name="Henkel C."/>
            <person name="Chen W.J."/>
            <person name="Zahm M."/>
            <person name="Cabau C."/>
            <person name="Klopp C."/>
            <person name="Thompson A.W."/>
            <person name="Robinson-Rechavi M."/>
            <person name="Braasch I."/>
            <person name="Lecointre G."/>
            <person name="Bobe J."/>
            <person name="Postlethwait J.H."/>
            <person name="Berthelot C."/>
            <person name="Roest Crollius H."/>
            <person name="Guiguen Y."/>
        </authorList>
    </citation>
    <scope>NUCLEOTIDE SEQUENCE</scope>
    <source>
        <strain evidence="2">NC1722</strain>
    </source>
</reference>
<evidence type="ECO:0000256" key="1">
    <source>
        <dbReference type="SAM" id="MobiDB-lite"/>
    </source>
</evidence>
<feature type="region of interest" description="Disordered" evidence="1">
    <location>
        <begin position="26"/>
        <end position="49"/>
    </location>
</feature>
<evidence type="ECO:0000313" key="3">
    <source>
        <dbReference type="Proteomes" id="UP001221898"/>
    </source>
</evidence>
<name>A0AAD7R2I4_9TELE</name>
<dbReference type="Proteomes" id="UP001221898">
    <property type="component" value="Unassembled WGS sequence"/>
</dbReference>
<accession>A0AAD7R2I4</accession>
<organism evidence="2 3">
    <name type="scientific">Aldrovandia affinis</name>
    <dbReference type="NCBI Taxonomy" id="143900"/>
    <lineage>
        <taxon>Eukaryota</taxon>
        <taxon>Metazoa</taxon>
        <taxon>Chordata</taxon>
        <taxon>Craniata</taxon>
        <taxon>Vertebrata</taxon>
        <taxon>Euteleostomi</taxon>
        <taxon>Actinopterygii</taxon>
        <taxon>Neopterygii</taxon>
        <taxon>Teleostei</taxon>
        <taxon>Notacanthiformes</taxon>
        <taxon>Halosauridae</taxon>
        <taxon>Aldrovandia</taxon>
    </lineage>
</organism>
<dbReference type="EMBL" id="JAINUG010001188">
    <property type="protein sequence ID" value="KAJ8358083.1"/>
    <property type="molecule type" value="Genomic_DNA"/>
</dbReference>
<sequence length="71" mass="7307">MDTPTVSNPSEGIYIGLVSLDQDVHSTVGQTSHNSPGAQNTETSGQSSHPYRLAGGCVVLCALLLTPAIVL</sequence>
<keyword evidence="3" id="KW-1185">Reference proteome</keyword>
<gene>
    <name evidence="2" type="ORF">AAFF_G00035160</name>
</gene>
<evidence type="ECO:0000313" key="2">
    <source>
        <dbReference type="EMBL" id="KAJ8358083.1"/>
    </source>
</evidence>
<proteinExistence type="predicted"/>